<keyword evidence="2" id="KW-0472">Membrane</keyword>
<organism evidence="3">
    <name type="scientific">Thermococcus litoralis</name>
    <dbReference type="NCBI Taxonomy" id="2265"/>
    <lineage>
        <taxon>Archaea</taxon>
        <taxon>Methanobacteriati</taxon>
        <taxon>Methanobacteriota</taxon>
        <taxon>Thermococci</taxon>
        <taxon>Thermococcales</taxon>
        <taxon>Thermococcaceae</taxon>
        <taxon>Thermococcus</taxon>
    </lineage>
</organism>
<dbReference type="AlphaFoldDB" id="A0A7C5PB43"/>
<feature type="coiled-coil region" evidence="1">
    <location>
        <begin position="75"/>
        <end position="119"/>
    </location>
</feature>
<keyword evidence="1" id="KW-0175">Coiled coil</keyword>
<proteinExistence type="predicted"/>
<keyword evidence="2" id="KW-1133">Transmembrane helix</keyword>
<sequence>MRLNRKVVLIGMLTLVISVSYSLLDSLLEPIFKQYINASFGDWKTKSVTMLILAGIVVLGYTLIENLHSKSSTTTADWSGEKEAYKKRIEQLEQDKEILQKRTKQLEETNKQLKELQDLFYVLVRHGRVSVSDITRKWEEKYGKDSAFIVYEKGKGFNLKRRDSSKKKYLLETLPKRYGIELSDESKSTIWKHLQGVLVNKSPFSEFLEKEYGMFSAPLFKSSPPEPFHLIVFPKELRISTKDLARVFQEEYLKYASKLKKKLKAELNRIMLNLPNGQEKEVIQAIIKDFEQWNPSEGILIILPFSSAEIPFGKFSEEALSLLEKYHPNSLETIKEELTKTILKNLTLSAFLEYAKLPFHKIKELEEHEDEIKAKLGIKRWGELFNVDPRLIQNVFSQYNVTEEELNQILNAVEKITEIIERPDRIIRR</sequence>
<feature type="transmembrane region" description="Helical" evidence="2">
    <location>
        <begin position="46"/>
        <end position="64"/>
    </location>
</feature>
<keyword evidence="2" id="KW-0812">Transmembrane</keyword>
<name>A0A7C5PB43_THELI</name>
<evidence type="ECO:0000256" key="2">
    <source>
        <dbReference type="SAM" id="Phobius"/>
    </source>
</evidence>
<protein>
    <submittedName>
        <fullName evidence="3">Uncharacterized protein</fullName>
    </submittedName>
</protein>
<accession>A0A7C5PB43</accession>
<comment type="caution">
    <text evidence="3">The sequence shown here is derived from an EMBL/GenBank/DDBJ whole genome shotgun (WGS) entry which is preliminary data.</text>
</comment>
<evidence type="ECO:0000313" key="3">
    <source>
        <dbReference type="EMBL" id="HHI01332.1"/>
    </source>
</evidence>
<dbReference type="EMBL" id="DRTU01000310">
    <property type="protein sequence ID" value="HHI01332.1"/>
    <property type="molecule type" value="Genomic_DNA"/>
</dbReference>
<gene>
    <name evidence="3" type="ORF">ENL40_07740</name>
</gene>
<evidence type="ECO:0000256" key="1">
    <source>
        <dbReference type="SAM" id="Coils"/>
    </source>
</evidence>
<reference evidence="3" key="1">
    <citation type="journal article" date="2020" name="mSystems">
        <title>Genome- and Community-Level Interaction Insights into Carbon Utilization and Element Cycling Functions of Hydrothermarchaeota in Hydrothermal Sediment.</title>
        <authorList>
            <person name="Zhou Z."/>
            <person name="Liu Y."/>
            <person name="Xu W."/>
            <person name="Pan J."/>
            <person name="Luo Z.H."/>
            <person name="Li M."/>
        </authorList>
    </citation>
    <scope>NUCLEOTIDE SEQUENCE [LARGE SCALE GENOMIC DNA]</scope>
    <source>
        <strain evidence="3">HyVt-93</strain>
    </source>
</reference>
<dbReference type="Proteomes" id="UP000886217">
    <property type="component" value="Unassembled WGS sequence"/>
</dbReference>